<feature type="transmembrane region" description="Helical" evidence="7">
    <location>
        <begin position="176"/>
        <end position="195"/>
    </location>
</feature>
<dbReference type="InterPro" id="IPR050930">
    <property type="entry name" value="MFS_Vesicular_Transporter"/>
</dbReference>
<dbReference type="GO" id="GO:0016020">
    <property type="term" value="C:membrane"/>
    <property type="evidence" value="ECO:0007669"/>
    <property type="project" value="UniProtKB-SubCell"/>
</dbReference>
<evidence type="ECO:0000313" key="10">
    <source>
        <dbReference type="Proteomes" id="UP000738349"/>
    </source>
</evidence>
<dbReference type="OrthoDB" id="5086884at2759"/>
<feature type="transmembrane region" description="Helical" evidence="7">
    <location>
        <begin position="395"/>
        <end position="421"/>
    </location>
</feature>
<feature type="transmembrane region" description="Helical" evidence="7">
    <location>
        <begin position="338"/>
        <end position="359"/>
    </location>
</feature>
<comment type="subcellular location">
    <subcellularLocation>
        <location evidence="1">Membrane</location>
        <topology evidence="1">Multi-pass membrane protein</topology>
    </subcellularLocation>
</comment>
<dbReference type="PANTHER" id="PTHR23506">
    <property type="entry name" value="GH10249P"/>
    <property type="match status" value="1"/>
</dbReference>
<keyword evidence="3 7" id="KW-0812">Transmembrane</keyword>
<evidence type="ECO:0000256" key="7">
    <source>
        <dbReference type="SAM" id="Phobius"/>
    </source>
</evidence>
<proteinExistence type="predicted"/>
<dbReference type="InterPro" id="IPR020846">
    <property type="entry name" value="MFS_dom"/>
</dbReference>
<dbReference type="PROSITE" id="PS50850">
    <property type="entry name" value="MFS"/>
    <property type="match status" value="1"/>
</dbReference>
<feature type="transmembrane region" description="Helical" evidence="7">
    <location>
        <begin position="38"/>
        <end position="65"/>
    </location>
</feature>
<dbReference type="InterPro" id="IPR036259">
    <property type="entry name" value="MFS_trans_sf"/>
</dbReference>
<feature type="transmembrane region" description="Helical" evidence="7">
    <location>
        <begin position="144"/>
        <end position="164"/>
    </location>
</feature>
<keyword evidence="2" id="KW-0813">Transport</keyword>
<evidence type="ECO:0000313" key="9">
    <source>
        <dbReference type="EMBL" id="KAH7148849.1"/>
    </source>
</evidence>
<dbReference type="SUPFAM" id="SSF103473">
    <property type="entry name" value="MFS general substrate transporter"/>
    <property type="match status" value="1"/>
</dbReference>
<feature type="domain" description="Major facilitator superfamily (MFS) profile" evidence="8">
    <location>
        <begin position="40"/>
        <end position="498"/>
    </location>
</feature>
<sequence>MSFIKSTGESLKHLIFGYSRSGDFERKPKLLKWRSSRFFIIATVVLGIYVDIFLYGSTVVVLPFVLESQAGVPHEEIGKWTGHSMLTYSLASLVSSPIAGFLADKAQNRREPLLFGLLFLLTGCACLWAATCISVLLLGRFLQGISAGFVWSIGLALIADTVGYNEVGQVLSHADIALCFGLASAPPISGTVLRVSGKDAVYALVMGLIVLDVFMRLFLVERSVAEKFEPSSQGFIGVIQQTPPMKQTISSESDAITNEITNATTNETTKDSSYLEYAGVLFNSWRIIGALFGTWAVAHILQATSCHIVSSANCFRISIDVLVPVFCEERYGWGPFRVGMLLLCFYGPSLLCIFTGQLADRHGGRWLAIGGFLGCIPSFIGLTTVEIFSDDDAPLVMWILMLCAGTSLSFANTPVMAEIVYALVEKQGKYPSLRRNSGGYGLAYGMFMTIFSLGSTTASAGSPPFLKLKHGWSAAMYSLAGCCLLTIIPVALWTGSKRPKGRWGMRKGSSKPLNTEQTISLEGVDHSG</sequence>
<feature type="transmembrane region" description="Helical" evidence="7">
    <location>
        <begin position="85"/>
        <end position="103"/>
    </location>
</feature>
<evidence type="ECO:0000256" key="5">
    <source>
        <dbReference type="ARBA" id="ARBA00023136"/>
    </source>
</evidence>
<dbReference type="InterPro" id="IPR011701">
    <property type="entry name" value="MFS"/>
</dbReference>
<gene>
    <name evidence="9" type="ORF">EDB81DRAFT_933303</name>
</gene>
<evidence type="ECO:0000256" key="1">
    <source>
        <dbReference type="ARBA" id="ARBA00004141"/>
    </source>
</evidence>
<accession>A0A9P9J3T4</accession>
<evidence type="ECO:0000256" key="2">
    <source>
        <dbReference type="ARBA" id="ARBA00022448"/>
    </source>
</evidence>
<organism evidence="9 10">
    <name type="scientific">Dactylonectria macrodidyma</name>
    <dbReference type="NCBI Taxonomy" id="307937"/>
    <lineage>
        <taxon>Eukaryota</taxon>
        <taxon>Fungi</taxon>
        <taxon>Dikarya</taxon>
        <taxon>Ascomycota</taxon>
        <taxon>Pezizomycotina</taxon>
        <taxon>Sordariomycetes</taxon>
        <taxon>Hypocreomycetidae</taxon>
        <taxon>Hypocreales</taxon>
        <taxon>Nectriaceae</taxon>
        <taxon>Dactylonectria</taxon>
    </lineage>
</organism>
<dbReference type="Proteomes" id="UP000738349">
    <property type="component" value="Unassembled WGS sequence"/>
</dbReference>
<feature type="transmembrane region" description="Helical" evidence="7">
    <location>
        <begin position="280"/>
        <end position="301"/>
    </location>
</feature>
<feature type="transmembrane region" description="Helical" evidence="7">
    <location>
        <begin position="201"/>
        <end position="219"/>
    </location>
</feature>
<keyword evidence="4 7" id="KW-1133">Transmembrane helix</keyword>
<evidence type="ECO:0000256" key="6">
    <source>
        <dbReference type="ARBA" id="ARBA00023180"/>
    </source>
</evidence>
<dbReference type="EMBL" id="JAGMUV010000007">
    <property type="protein sequence ID" value="KAH7148849.1"/>
    <property type="molecule type" value="Genomic_DNA"/>
</dbReference>
<comment type="caution">
    <text evidence="9">The sequence shown here is derived from an EMBL/GenBank/DDBJ whole genome shotgun (WGS) entry which is preliminary data.</text>
</comment>
<feature type="transmembrane region" description="Helical" evidence="7">
    <location>
        <begin position="115"/>
        <end position="138"/>
    </location>
</feature>
<reference evidence="9" key="1">
    <citation type="journal article" date="2021" name="Nat. Commun.">
        <title>Genetic determinants of endophytism in the Arabidopsis root mycobiome.</title>
        <authorList>
            <person name="Mesny F."/>
            <person name="Miyauchi S."/>
            <person name="Thiergart T."/>
            <person name="Pickel B."/>
            <person name="Atanasova L."/>
            <person name="Karlsson M."/>
            <person name="Huettel B."/>
            <person name="Barry K.W."/>
            <person name="Haridas S."/>
            <person name="Chen C."/>
            <person name="Bauer D."/>
            <person name="Andreopoulos W."/>
            <person name="Pangilinan J."/>
            <person name="LaButti K."/>
            <person name="Riley R."/>
            <person name="Lipzen A."/>
            <person name="Clum A."/>
            <person name="Drula E."/>
            <person name="Henrissat B."/>
            <person name="Kohler A."/>
            <person name="Grigoriev I.V."/>
            <person name="Martin F.M."/>
            <person name="Hacquard S."/>
        </authorList>
    </citation>
    <scope>NUCLEOTIDE SEQUENCE</scope>
    <source>
        <strain evidence="9">MPI-CAGE-AT-0147</strain>
    </source>
</reference>
<feature type="transmembrane region" description="Helical" evidence="7">
    <location>
        <begin position="474"/>
        <end position="495"/>
    </location>
</feature>
<keyword evidence="5 7" id="KW-0472">Membrane</keyword>
<dbReference type="Gene3D" id="1.20.1250.20">
    <property type="entry name" value="MFS general substrate transporter like domains"/>
    <property type="match status" value="2"/>
</dbReference>
<keyword evidence="10" id="KW-1185">Reference proteome</keyword>
<dbReference type="GO" id="GO:0022857">
    <property type="term" value="F:transmembrane transporter activity"/>
    <property type="evidence" value="ECO:0007669"/>
    <property type="project" value="InterPro"/>
</dbReference>
<evidence type="ECO:0000256" key="4">
    <source>
        <dbReference type="ARBA" id="ARBA00022989"/>
    </source>
</evidence>
<dbReference type="PANTHER" id="PTHR23506:SF23">
    <property type="entry name" value="GH10249P"/>
    <property type="match status" value="1"/>
</dbReference>
<feature type="transmembrane region" description="Helical" evidence="7">
    <location>
        <begin position="442"/>
        <end position="462"/>
    </location>
</feature>
<dbReference type="AlphaFoldDB" id="A0A9P9J3T4"/>
<name>A0A9P9J3T4_9HYPO</name>
<feature type="transmembrane region" description="Helical" evidence="7">
    <location>
        <begin position="366"/>
        <end position="389"/>
    </location>
</feature>
<dbReference type="Pfam" id="PF07690">
    <property type="entry name" value="MFS_1"/>
    <property type="match status" value="1"/>
</dbReference>
<evidence type="ECO:0000259" key="8">
    <source>
        <dbReference type="PROSITE" id="PS50850"/>
    </source>
</evidence>
<keyword evidence="6" id="KW-0325">Glycoprotein</keyword>
<evidence type="ECO:0000256" key="3">
    <source>
        <dbReference type="ARBA" id="ARBA00022692"/>
    </source>
</evidence>
<protein>
    <submittedName>
        <fullName evidence="9">Major facilitator superfamily domain-containing protein</fullName>
    </submittedName>
</protein>